<organism evidence="3">
    <name type="scientific">Penaeus monodon</name>
    <name type="common">Giant tiger prawn</name>
    <dbReference type="NCBI Taxonomy" id="6687"/>
    <lineage>
        <taxon>Eukaryota</taxon>
        <taxon>Metazoa</taxon>
        <taxon>Ecdysozoa</taxon>
        <taxon>Arthropoda</taxon>
        <taxon>Crustacea</taxon>
        <taxon>Multicrustacea</taxon>
        <taxon>Malacostraca</taxon>
        <taxon>Eumalacostraca</taxon>
        <taxon>Eucarida</taxon>
        <taxon>Decapoda</taxon>
        <taxon>Dendrobranchiata</taxon>
        <taxon>Penaeoidea</taxon>
        <taxon>Penaeidae</taxon>
        <taxon>Penaeus</taxon>
    </lineage>
</organism>
<sequence>MVVRTSGDFTLSGDVTYQKDFHVSGNLISPILNGIVMDNIVDKDTTTINGVYTFTNANIKAAIGCSNISGINLSVDVVTVDADQTISGALTFTDDVLVTGPEGVKMLDSVTINNIDPYSLDKMDDHGNLFVEKAVVFNAPLHVTEDVDVEVINALALKGIEDRYWRKETDQVIDVLPEIVSTTFSDYVTAKNINNHQMADFLSVTGSQTINGAYTFQGLVTINGHLKVTDGKVIDGVDVSSLHDNLVTLSDNQDIEAETTFGKVIILGDLVLNGDLNGWNVVADLVRLDQSLPQTGSLAFLDKATATSLQLSSADLTVQSLNGMDVKSATEDLVLVNEDASLAGPLKFTSNTKANDLFVSGTVDGVDVTDLVDRSLKKTSATPQAVTGAITVNKGVHFDQSPSLTMVNSKDWTTYLSKVVPQNYNGAIGGKKTFTKPVSISGNFNPTTLNGFSVVPLSDRILTKSTNQNVGSKYTINGDVMATNVVAAEIDGVLSSNLLLLDESSIVSGMVDFADNLIIADVTSESRVLDGCNVVQLNTSTIWKNGNGDVVMPFNMAVTNLLVKKDATAKGPVKAGTSHMDVFHFLDKIVTKSSNQEITGTVEFMTNLSVNDLLTNTIDDVYVDNLYAVTVMDNEASVIDCDTDFTKVLTVDNLKVKTSLHGSGVEGVLINTMNVTDVNTHAVHLTGGPYMITGDKTFNSGLSVGELAIDGSLDGVPVDNLVVLSDHNRHAANILFKAPISISGDLQVDGLLDNVNLEQLLSDRIKLDATETLSSSTIFDGVKVEGDLYVDTIDGIMVSEIVFKSGRMQQEIEGVKTFSGGLHVVGETQAPVVNGINILDLNNNVVRKDRAATITKELVFEKPTISQVDMLVQGNVNGYDLSETDYEASVLQGNIKAENDRLLNLNLTLSTIHVDTKLLSCGMYETYHYGERINEKAISISGKMSCGTFGGSSVLAVRDCSDYDCRCPLQYALYEVDDNGNMSQIETDVNSAFIFSTEGYEGTGLISSCANGGSSTVKILLNNRETDLPQGSALGIIADAKSFTTSGGTYMVTAGAISDVNTAPTTNTTSGGTYMVTAGAISDVNTAPTTKVSVLKLNNNAIDVIWSLDTAYSASTLDLTLGDEGWLLLVANLMAANDTVDPFMAPSQLYLWSTAEEKFTLVQEFMGQHVTSGIFLNSKKNLKERFFTLTQYKAAKSQMQGTKLNTKVQVFKYIDSRYVPFESLPTLGAIAQASLSIGDDLYLAVLSDFKSTLDIYELLPFEGFHLQQSIAVCETPLDVKKIETTEDLLIVTCTNPNQMITIRLNAKGYSYRL</sequence>
<evidence type="ECO:0000313" key="3">
    <source>
        <dbReference type="EMBL" id="ACV60547.1"/>
    </source>
</evidence>
<accession>D2ST35</accession>
<keyword evidence="2" id="KW-0677">Repeat</keyword>
<dbReference type="GO" id="GO:0007165">
    <property type="term" value="P:signal transduction"/>
    <property type="evidence" value="ECO:0007669"/>
    <property type="project" value="TreeGrafter"/>
</dbReference>
<proteinExistence type="evidence at transcript level"/>
<dbReference type="PANTHER" id="PTHR15261">
    <property type="entry name" value="THROMBOSPONDIN-TYPE LAMININ G DOMAIN AND EAR REPEAT-CONTAINING"/>
    <property type="match status" value="1"/>
</dbReference>
<evidence type="ECO:0000256" key="2">
    <source>
        <dbReference type="ARBA" id="ARBA00022737"/>
    </source>
</evidence>
<dbReference type="InterPro" id="IPR009039">
    <property type="entry name" value="EAR"/>
</dbReference>
<dbReference type="PANTHER" id="PTHR15261:SF4">
    <property type="entry name" value="THROMBOSPONDIN-TYPE LAMININ G DOMAIN AND EAR REPEAT-CONTAINING PROTEIN"/>
    <property type="match status" value="1"/>
</dbReference>
<dbReference type="PROSITE" id="PS50912">
    <property type="entry name" value="EAR"/>
    <property type="match status" value="1"/>
</dbReference>
<name>D2ST35_PENMO</name>
<dbReference type="EMBL" id="FJ746694">
    <property type="protein sequence ID" value="ACV60547.1"/>
    <property type="molecule type" value="mRNA"/>
</dbReference>
<reference evidence="3" key="1">
    <citation type="journal article" date="2009" name="Zool. Sci.">
        <title>Molecular cloning and expression analysis of ovary-specific transcript 1 (Pm-OSTI) of the giant tiger shrimp, Penaeus monodon.</title>
        <authorList>
            <person name="Klinbunga S."/>
            <person name="Sittikankaew K."/>
            <person name="Yuvanatemiya V."/>
            <person name="Preechaphol R."/>
            <person name="Prasertlux S."/>
            <person name="Yamano K."/>
            <person name="Menasveta P."/>
        </authorList>
    </citation>
    <scope>NUCLEOTIDE SEQUENCE</scope>
</reference>
<keyword evidence="1" id="KW-0732">Signal</keyword>
<evidence type="ECO:0000256" key="1">
    <source>
        <dbReference type="ARBA" id="ARBA00022729"/>
    </source>
</evidence>
<protein>
    <submittedName>
        <fullName evidence="3">Polehole-like protein</fullName>
    </submittedName>
</protein>
<dbReference type="OrthoDB" id="7936313at2759"/>